<keyword evidence="4" id="KW-0862">Zinc</keyword>
<evidence type="ECO:0000313" key="12">
    <source>
        <dbReference type="Proteomes" id="UP001336020"/>
    </source>
</evidence>
<keyword evidence="11" id="KW-0378">Hydrolase</keyword>
<dbReference type="EMBL" id="JAUTXY010000002">
    <property type="protein sequence ID" value="MEE2057160.1"/>
    <property type="molecule type" value="Genomic_DNA"/>
</dbReference>
<evidence type="ECO:0000256" key="5">
    <source>
        <dbReference type="ARBA" id="ARBA00023125"/>
    </source>
</evidence>
<evidence type="ECO:0000256" key="3">
    <source>
        <dbReference type="ARBA" id="ARBA00022723"/>
    </source>
</evidence>
<reference evidence="11 12" key="1">
    <citation type="submission" date="2023-07" db="EMBL/GenBank/DDBJ databases">
        <authorList>
            <person name="Girao M."/>
            <person name="Carvalho M.F."/>
        </authorList>
    </citation>
    <scope>NUCLEOTIDE SEQUENCE [LARGE SCALE GENOMIC DNA]</scope>
    <source>
        <strain evidence="11 12">YIM65754</strain>
    </source>
</reference>
<dbReference type="GO" id="GO:0004519">
    <property type="term" value="F:endonuclease activity"/>
    <property type="evidence" value="ECO:0007669"/>
    <property type="project" value="UniProtKB-KW"/>
</dbReference>
<keyword evidence="5" id="KW-0238">DNA-binding</keyword>
<evidence type="ECO:0000256" key="6">
    <source>
        <dbReference type="ARBA" id="ARBA00023172"/>
    </source>
</evidence>
<dbReference type="NCBIfam" id="NF038280">
    <property type="entry name" value="IS607_TnpB"/>
    <property type="match status" value="1"/>
</dbReference>
<proteinExistence type="inferred from homology"/>
<dbReference type="RefSeq" id="WP_330132411.1">
    <property type="nucleotide sequence ID" value="NZ_JAUTXY010000002.1"/>
</dbReference>
<feature type="region of interest" description="Disordered" evidence="7">
    <location>
        <begin position="431"/>
        <end position="493"/>
    </location>
</feature>
<keyword evidence="11" id="KW-0540">Nuclease</keyword>
<keyword evidence="11" id="KW-0255">Endonuclease</keyword>
<comment type="caution">
    <text evidence="11">The sequence shown here is derived from an EMBL/GenBank/DDBJ whole genome shotgun (WGS) entry which is preliminary data.</text>
</comment>
<dbReference type="Pfam" id="PF01385">
    <property type="entry name" value="OrfB_IS605"/>
    <property type="match status" value="1"/>
</dbReference>
<feature type="domain" description="Probable transposase IS891/IS1136/IS1341" evidence="8">
    <location>
        <begin position="223"/>
        <end position="337"/>
    </location>
</feature>
<protein>
    <submittedName>
        <fullName evidence="11">IS607 family element RNA-guided endonuclease TnpB</fullName>
    </submittedName>
</protein>
<dbReference type="InterPro" id="IPR001959">
    <property type="entry name" value="Transposase"/>
</dbReference>
<evidence type="ECO:0000256" key="1">
    <source>
        <dbReference type="ARBA" id="ARBA00008761"/>
    </source>
</evidence>
<dbReference type="Pfam" id="PF12323">
    <property type="entry name" value="HTH_OrfB_IS605"/>
    <property type="match status" value="1"/>
</dbReference>
<organism evidence="11 12">
    <name type="scientific">Rhodococcus artemisiae</name>
    <dbReference type="NCBI Taxonomy" id="714159"/>
    <lineage>
        <taxon>Bacteria</taxon>
        <taxon>Bacillati</taxon>
        <taxon>Actinomycetota</taxon>
        <taxon>Actinomycetes</taxon>
        <taxon>Mycobacteriales</taxon>
        <taxon>Nocardiaceae</taxon>
        <taxon>Rhodococcus</taxon>
    </lineage>
</organism>
<keyword evidence="6" id="KW-0233">DNA recombination</keyword>
<keyword evidence="12" id="KW-1185">Reference proteome</keyword>
<accession>A0ABU7L6I3</accession>
<gene>
    <name evidence="11" type="primary">tnpB</name>
    <name evidence="11" type="ORF">Q7514_06420</name>
</gene>
<dbReference type="InterPro" id="IPR010095">
    <property type="entry name" value="Cas12f1-like_TNB"/>
</dbReference>
<evidence type="ECO:0000259" key="10">
    <source>
        <dbReference type="Pfam" id="PF12323"/>
    </source>
</evidence>
<evidence type="ECO:0000313" key="11">
    <source>
        <dbReference type="EMBL" id="MEE2057160.1"/>
    </source>
</evidence>
<dbReference type="InterPro" id="IPR021027">
    <property type="entry name" value="Transposase_put_HTH"/>
</dbReference>
<keyword evidence="3" id="KW-0479">Metal-binding</keyword>
<evidence type="ECO:0000259" key="8">
    <source>
        <dbReference type="Pfam" id="PF01385"/>
    </source>
</evidence>
<comment type="similarity">
    <text evidence="1">In the C-terminal section; belongs to the transposase 35 family.</text>
</comment>
<feature type="compositionally biased region" description="Basic residues" evidence="7">
    <location>
        <begin position="281"/>
        <end position="301"/>
    </location>
</feature>
<dbReference type="Proteomes" id="UP001336020">
    <property type="component" value="Unassembled WGS sequence"/>
</dbReference>
<evidence type="ECO:0000256" key="4">
    <source>
        <dbReference type="ARBA" id="ARBA00022833"/>
    </source>
</evidence>
<feature type="domain" description="Transposase putative helix-turn-helix" evidence="10">
    <location>
        <begin position="13"/>
        <end position="52"/>
    </location>
</feature>
<evidence type="ECO:0000259" key="9">
    <source>
        <dbReference type="Pfam" id="PF07282"/>
    </source>
</evidence>
<sequence length="493" mass="53702">MARFEIPDGWTAQAYKFALDPTPAQARAFRSHAGGARKAHNTMLAAVKAVMNQRQAERTYGIAEDELTPTLGWSLPGLRKEWNARKDLVAPWWAENSKEAYNSGLDALARGLDAWSKSRKGKRAGKTIGFPRFKSARSRRSVRFTTGAIRVETDRHHVTLPRLGRIHTCESTRKLARRLEAGTARILSATLSEDSAGRWHVAFQVLVHRAVAVPGHIGAGEPVVGVDVRVKADSLIVVATPDGRELDRVPAPKSLTAAQDRLRALQRRHARQVGPYDPSTKTKRKPSKRWVRQQRRVGRTHAHAAAVRRDVLYKATTELAQRHEVITVETLNASGMRSAGGSRKKGLNLALSDAALAQIRRMLSYKTTWYGSVLVEAHRYFPSSKTCSGCGRRKPNLTLADRTYVCDRCGLTIDRDRNAAINLARLGETQRTGATGTGTGSSLAATVSGGDGRGATRESATTEVVNAAGDEASTRHQQSLGETGTVSSEGEAA</sequence>
<evidence type="ECO:0000256" key="7">
    <source>
        <dbReference type="SAM" id="MobiDB-lite"/>
    </source>
</evidence>
<dbReference type="NCBIfam" id="NF040570">
    <property type="entry name" value="guided_TnpB"/>
    <property type="match status" value="1"/>
</dbReference>
<dbReference type="Pfam" id="PF07282">
    <property type="entry name" value="Cas12f1-like_TNB"/>
    <property type="match status" value="1"/>
</dbReference>
<feature type="domain" description="Cas12f1-like TNB" evidence="9">
    <location>
        <begin position="358"/>
        <end position="423"/>
    </location>
</feature>
<evidence type="ECO:0000256" key="2">
    <source>
        <dbReference type="ARBA" id="ARBA00022578"/>
    </source>
</evidence>
<keyword evidence="2" id="KW-0815">Transposition</keyword>
<name>A0ABU7L6I3_9NOCA</name>
<feature type="region of interest" description="Disordered" evidence="7">
    <location>
        <begin position="267"/>
        <end position="301"/>
    </location>
</feature>
<feature type="compositionally biased region" description="Polar residues" evidence="7">
    <location>
        <begin position="475"/>
        <end position="493"/>
    </location>
</feature>
<dbReference type="InterPro" id="IPR053470">
    <property type="entry name" value="RNA-guided_DNA_endonuclease"/>
</dbReference>